<keyword evidence="1" id="KW-0614">Plasmid</keyword>
<dbReference type="EMBL" id="CP096023">
    <property type="protein sequence ID" value="UPM45271.1"/>
    <property type="molecule type" value="Genomic_DNA"/>
</dbReference>
<geneLocation type="plasmid" evidence="1 2">
    <name>unnamed4</name>
</geneLocation>
<keyword evidence="2" id="KW-1185">Reference proteome</keyword>
<dbReference type="AlphaFoldDB" id="A0A8U0A7U5"/>
<dbReference type="KEGG" id="haad:MW046_19180"/>
<organism evidence="1 2">
    <name type="scientific">Halocatena salina</name>
    <dbReference type="NCBI Taxonomy" id="2934340"/>
    <lineage>
        <taxon>Archaea</taxon>
        <taxon>Methanobacteriati</taxon>
        <taxon>Methanobacteriota</taxon>
        <taxon>Stenosarchaea group</taxon>
        <taxon>Halobacteria</taxon>
        <taxon>Halobacteriales</taxon>
        <taxon>Natronomonadaceae</taxon>
        <taxon>Halocatena</taxon>
    </lineage>
</organism>
<sequence>MGPLGVYAPRPAEGATFHALVRVLADNYEADRSVLGTETSPVTDISGWHTAIRVPPDSSLVLRVAAEWTSLVAPVAPELPVPAAPSTS</sequence>
<evidence type="ECO:0000313" key="1">
    <source>
        <dbReference type="EMBL" id="UPM45271.1"/>
    </source>
</evidence>
<dbReference type="RefSeq" id="WP_247995925.1">
    <property type="nucleotide sequence ID" value="NZ_CP096023.1"/>
</dbReference>
<proteinExistence type="predicted"/>
<gene>
    <name evidence="1" type="ORF">MW046_19180</name>
</gene>
<name>A0A8U0A7U5_9EURY</name>
<evidence type="ECO:0000313" key="2">
    <source>
        <dbReference type="Proteomes" id="UP000831768"/>
    </source>
</evidence>
<dbReference type="GeneID" id="71930217"/>
<reference evidence="1" key="1">
    <citation type="submission" date="2022-04" db="EMBL/GenBank/DDBJ databases">
        <title>Halocatena sp. nov., isolated from a salt lake.</title>
        <authorList>
            <person name="Cui H.-L."/>
        </authorList>
    </citation>
    <scope>NUCLEOTIDE SEQUENCE</scope>
    <source>
        <strain evidence="1">AD-1</strain>
        <plasmid evidence="1">unnamed4</plasmid>
    </source>
</reference>
<accession>A0A8U0A7U5</accession>
<protein>
    <submittedName>
        <fullName evidence="1">Uncharacterized protein</fullName>
    </submittedName>
</protein>
<dbReference type="Proteomes" id="UP000831768">
    <property type="component" value="Plasmid unnamed4"/>
</dbReference>